<feature type="compositionally biased region" description="Basic and acidic residues" evidence="4">
    <location>
        <begin position="963"/>
        <end position="981"/>
    </location>
</feature>
<dbReference type="SMART" id="SM00314">
    <property type="entry name" value="RA"/>
    <property type="match status" value="1"/>
</dbReference>
<dbReference type="Proteomes" id="UP000076502">
    <property type="component" value="Unassembled WGS sequence"/>
</dbReference>
<evidence type="ECO:0000256" key="4">
    <source>
        <dbReference type="SAM" id="MobiDB-lite"/>
    </source>
</evidence>
<dbReference type="GO" id="GO:0016192">
    <property type="term" value="P:vesicle-mediated transport"/>
    <property type="evidence" value="ECO:0007669"/>
    <property type="project" value="InterPro"/>
</dbReference>
<feature type="domain" description="VPS9" evidence="7">
    <location>
        <begin position="1201"/>
        <end position="1345"/>
    </location>
</feature>
<feature type="region of interest" description="Disordered" evidence="4">
    <location>
        <begin position="789"/>
        <end position="817"/>
    </location>
</feature>
<evidence type="ECO:0000259" key="6">
    <source>
        <dbReference type="PROSITE" id="PS50200"/>
    </source>
</evidence>
<dbReference type="InterPro" id="IPR000159">
    <property type="entry name" value="RA_dom"/>
</dbReference>
<dbReference type="Gene3D" id="3.30.505.10">
    <property type="entry name" value="SH2 domain"/>
    <property type="match status" value="1"/>
</dbReference>
<feature type="compositionally biased region" description="Polar residues" evidence="4">
    <location>
        <begin position="493"/>
        <end position="526"/>
    </location>
</feature>
<dbReference type="PANTHER" id="PTHR23101:SF104">
    <property type="entry name" value="PROTEIN SPRINT"/>
    <property type="match status" value="1"/>
</dbReference>
<gene>
    <name evidence="8" type="ORF">WN55_05108</name>
</gene>
<dbReference type="GO" id="GO:0031267">
    <property type="term" value="F:small GTPase binding"/>
    <property type="evidence" value="ECO:0007669"/>
    <property type="project" value="TreeGrafter"/>
</dbReference>
<feature type="region of interest" description="Disordered" evidence="4">
    <location>
        <begin position="247"/>
        <end position="283"/>
    </location>
</feature>
<name>A0A154PNU7_DUFNO</name>
<feature type="domain" description="Ras-associating" evidence="6">
    <location>
        <begin position="1357"/>
        <end position="1439"/>
    </location>
</feature>
<dbReference type="SMART" id="SM00167">
    <property type="entry name" value="VPS9"/>
    <property type="match status" value="1"/>
</dbReference>
<dbReference type="InterPro" id="IPR000980">
    <property type="entry name" value="SH2"/>
</dbReference>
<dbReference type="PANTHER" id="PTHR23101">
    <property type="entry name" value="RAB GDP/GTP EXCHANGE FACTOR"/>
    <property type="match status" value="1"/>
</dbReference>
<dbReference type="SUPFAM" id="SSF109993">
    <property type="entry name" value="VPS9 domain"/>
    <property type="match status" value="1"/>
</dbReference>
<dbReference type="OrthoDB" id="21085at2759"/>
<dbReference type="Gene3D" id="1.20.1050.80">
    <property type="entry name" value="VPS9 domain"/>
    <property type="match status" value="1"/>
</dbReference>
<keyword evidence="3" id="KW-0727">SH2 domain</keyword>
<comment type="similarity">
    <text evidence="1">Belongs to the RIN (Ras interaction/interference) family.</text>
</comment>
<dbReference type="GO" id="GO:0005829">
    <property type="term" value="C:cytosol"/>
    <property type="evidence" value="ECO:0007669"/>
    <property type="project" value="TreeGrafter"/>
</dbReference>
<dbReference type="InterPro" id="IPR036860">
    <property type="entry name" value="SH2_dom_sf"/>
</dbReference>
<feature type="compositionally biased region" description="Low complexity" evidence="4">
    <location>
        <begin position="301"/>
        <end position="319"/>
    </location>
</feature>
<dbReference type="SMART" id="SM00252">
    <property type="entry name" value="SH2"/>
    <property type="match status" value="1"/>
</dbReference>
<evidence type="ECO:0000256" key="3">
    <source>
        <dbReference type="PROSITE-ProRule" id="PRU00191"/>
    </source>
</evidence>
<feature type="compositionally biased region" description="Acidic residues" evidence="4">
    <location>
        <begin position="985"/>
        <end position="997"/>
    </location>
</feature>
<feature type="compositionally biased region" description="Polar residues" evidence="4">
    <location>
        <begin position="949"/>
        <end position="962"/>
    </location>
</feature>
<dbReference type="SUPFAM" id="SSF55550">
    <property type="entry name" value="SH2 domain"/>
    <property type="match status" value="1"/>
</dbReference>
<dbReference type="GO" id="GO:0030139">
    <property type="term" value="C:endocytic vesicle"/>
    <property type="evidence" value="ECO:0007669"/>
    <property type="project" value="TreeGrafter"/>
</dbReference>
<dbReference type="GO" id="GO:0007165">
    <property type="term" value="P:signal transduction"/>
    <property type="evidence" value="ECO:0007669"/>
    <property type="project" value="InterPro"/>
</dbReference>
<dbReference type="Pfam" id="PF00788">
    <property type="entry name" value="RA"/>
    <property type="match status" value="1"/>
</dbReference>
<accession>A0A154PNU7</accession>
<evidence type="ECO:0000259" key="7">
    <source>
        <dbReference type="PROSITE" id="PS51205"/>
    </source>
</evidence>
<feature type="compositionally biased region" description="Low complexity" evidence="4">
    <location>
        <begin position="254"/>
        <end position="280"/>
    </location>
</feature>
<feature type="region of interest" description="Disordered" evidence="4">
    <location>
        <begin position="450"/>
        <end position="476"/>
    </location>
</feature>
<dbReference type="Pfam" id="PF00017">
    <property type="entry name" value="SH2"/>
    <property type="match status" value="1"/>
</dbReference>
<keyword evidence="9" id="KW-1185">Reference proteome</keyword>
<dbReference type="PROSITE" id="PS50200">
    <property type="entry name" value="RA"/>
    <property type="match status" value="1"/>
</dbReference>
<dbReference type="EMBL" id="KQ435007">
    <property type="protein sequence ID" value="KZC13556.1"/>
    <property type="molecule type" value="Genomic_DNA"/>
</dbReference>
<dbReference type="InterPro" id="IPR045046">
    <property type="entry name" value="Vps9-like"/>
</dbReference>
<proteinExistence type="inferred from homology"/>
<dbReference type="CDD" id="cd01776">
    <property type="entry name" value="RA_Rin"/>
    <property type="match status" value="1"/>
</dbReference>
<dbReference type="STRING" id="178035.A0A154PNU7"/>
<feature type="compositionally biased region" description="Low complexity" evidence="4">
    <location>
        <begin position="528"/>
        <end position="541"/>
    </location>
</feature>
<evidence type="ECO:0000313" key="9">
    <source>
        <dbReference type="Proteomes" id="UP000076502"/>
    </source>
</evidence>
<evidence type="ECO:0000259" key="5">
    <source>
        <dbReference type="PROSITE" id="PS50001"/>
    </source>
</evidence>
<feature type="region of interest" description="Disordered" evidence="4">
    <location>
        <begin position="693"/>
        <end position="726"/>
    </location>
</feature>
<dbReference type="PROSITE" id="PS50001">
    <property type="entry name" value="SH2"/>
    <property type="match status" value="1"/>
</dbReference>
<dbReference type="PROSITE" id="PS51205">
    <property type="entry name" value="VPS9"/>
    <property type="match status" value="1"/>
</dbReference>
<dbReference type="InterPro" id="IPR037191">
    <property type="entry name" value="VPS9_dom_sf"/>
</dbReference>
<organism evidence="8 9">
    <name type="scientific">Dufourea novaeangliae</name>
    <name type="common">Sweat bee</name>
    <dbReference type="NCBI Taxonomy" id="178035"/>
    <lineage>
        <taxon>Eukaryota</taxon>
        <taxon>Metazoa</taxon>
        <taxon>Ecdysozoa</taxon>
        <taxon>Arthropoda</taxon>
        <taxon>Hexapoda</taxon>
        <taxon>Insecta</taxon>
        <taxon>Pterygota</taxon>
        <taxon>Neoptera</taxon>
        <taxon>Endopterygota</taxon>
        <taxon>Hymenoptera</taxon>
        <taxon>Apocrita</taxon>
        <taxon>Aculeata</taxon>
        <taxon>Apoidea</taxon>
        <taxon>Anthophila</taxon>
        <taxon>Halictidae</taxon>
        <taxon>Rophitinae</taxon>
        <taxon>Dufourea</taxon>
    </lineage>
</organism>
<protein>
    <submittedName>
        <fullName evidence="8">Protein sprint</fullName>
    </submittedName>
</protein>
<dbReference type="Pfam" id="PF23268">
    <property type="entry name" value="RIN1"/>
    <property type="match status" value="1"/>
</dbReference>
<evidence type="ECO:0000313" key="8">
    <source>
        <dbReference type="EMBL" id="KZC13556.1"/>
    </source>
</evidence>
<feature type="region of interest" description="Disordered" evidence="4">
    <location>
        <begin position="295"/>
        <end position="334"/>
    </location>
</feature>
<keyword evidence="2" id="KW-0343">GTPase activation</keyword>
<feature type="domain" description="SH2" evidence="5">
    <location>
        <begin position="127"/>
        <end position="220"/>
    </location>
</feature>
<reference evidence="8 9" key="1">
    <citation type="submission" date="2015-07" db="EMBL/GenBank/DDBJ databases">
        <title>The genome of Dufourea novaeangliae.</title>
        <authorList>
            <person name="Pan H."/>
            <person name="Kapheim K."/>
        </authorList>
    </citation>
    <scope>NUCLEOTIDE SEQUENCE [LARGE SCALE GENOMIC DNA]</scope>
    <source>
        <strain evidence="8">0120121106</strain>
        <tissue evidence="8">Whole body</tissue>
    </source>
</reference>
<evidence type="ECO:0000256" key="2">
    <source>
        <dbReference type="ARBA" id="ARBA00022468"/>
    </source>
</evidence>
<dbReference type="Pfam" id="PF02204">
    <property type="entry name" value="VPS9"/>
    <property type="match status" value="1"/>
</dbReference>
<dbReference type="InterPro" id="IPR003123">
    <property type="entry name" value="VPS9"/>
</dbReference>
<feature type="region of interest" description="Disordered" evidence="4">
    <location>
        <begin position="946"/>
        <end position="999"/>
    </location>
</feature>
<feature type="region of interest" description="Disordered" evidence="4">
    <location>
        <begin position="80"/>
        <end position="108"/>
    </location>
</feature>
<sequence>MLPPILNNINSNILTLYTNPGSGRSVATRATRGRYAEIGVKRSDVFLEPYLQQHGTVQVVSSPSTPPPNPLQHHQLTQLHHVQSEESLSSEGSATSGGSSSSTEDSGSEVACDITLIERLIRSHPIWFLPGIQRAGAFHLLQGKEEGNFVVRQSSQSDTMALSVRLPPGKGPYIEHYLIQANKGKLSLETSENRFDNIPSLIAHYSQCCDELPVQLTLPRAMRDAKNRQQLSSLALLGQEFWRYPMANPRPPESSSSNTSSLSSFRGGNNNHSNNNNNHHTPTTESIVLNLAPISSHDTRSSSPTTALTTSTFASSLPRQPRPTPPNTLNLTTFNEPMDIKNDKMSPSEKLSQKLISPNLVQSVRCPSPVVHNVENNVLSPVQDTSKINFEAKSIPETSKSTIVELSRTRFSSVATNTSNFLHNVSTFNNLSCTNSPVLPEIRNIIGENHAIGQNVKTPPPPPPRWAKPGMGHMQNNFTVSTTVTFNVSQSTDISSSQNTPSDQNTSLLSPQSATSNKSLTSNFSVKSPLSPTTPVLSPMSKLVPNTGAKTPNVLSPTTPSSTSKSKRRRDREARKNSQHYQESDILESYYRSSPGDKISDYEDIWNTTDQSNHSTWSPNDKLARNDAATTNPLERLRNSNDRLMPLDRQTVNQPERNYNDRLLPTNELIVRNDRMILRNDKSNGNEKLSYKEMTSPEFSSFKPVQESKAGEPGHGTPEETGMGRRPDLLSRVCSANSLNSPSTITPPRNKLGLMLAKSESNSPLTPESKQGSPFYAEPADAIAQSAAIIPRRRPRNNPATNKYRHSEPGWLQTPIGANSNQLHPIDWEETEETEDKTPLISSSVDNLAKRLSTKEVKKIPRAKPVQPPKIRTKVFNDTSWAVDSSWEFIGNEGEDCEPDYDCDADYEGDNVARKFPDEECDSDVVGNTLTVQSIILQRYPQLLKPPDTSESLYSDRNSSYDNVEKRNEREDAADSRKEQSYDSSEWETPLETDESDVERMKRNKSFKERLDPLLSPSTIIVVTIGEKRNRDLRRRNIRRGEKRFGSDRIDGRTDDRATSFQTKDRRVIKYAPPRLQALRNRDNTGTGSTIRTYALQLAADKTTTFSQNIDNFIQCTKEGKEASPHVVMRNMRQFMSGMKNYLVKHGEREFEKEVEKERVKLKANEFLNLDAILEGVMMGLVVRPLREHVYRLFVDHYATTGSLQTLAESIQHAQGKHVQDLGVRPKIIPPSDLSLDRILKYIDRLQKADSPLDKLENLLAAISAIFNSVKHANSGRHVTLGADDLLPLLVWVLVRGKVVDAEVEAEYMWGLLHPSLLTGEGGYYLPTLSSAVHVLKTFKSSQGTMSTLNGCGTPDCSSVLRILVPDELHGSLNTRTLPVRPNMNTREICRILAHKIRCTNPQDYGLFKLVQGEETLLGDHECPQELSHCLFAYKRIDAKIAWPRTSS</sequence>
<dbReference type="GO" id="GO:0005096">
    <property type="term" value="F:GTPase activator activity"/>
    <property type="evidence" value="ECO:0007669"/>
    <property type="project" value="UniProtKB-KW"/>
</dbReference>
<dbReference type="GO" id="GO:0005085">
    <property type="term" value="F:guanyl-nucleotide exchange factor activity"/>
    <property type="evidence" value="ECO:0007669"/>
    <property type="project" value="InterPro"/>
</dbReference>
<evidence type="ECO:0000256" key="1">
    <source>
        <dbReference type="ARBA" id="ARBA00006919"/>
    </source>
</evidence>
<feature type="region of interest" description="Disordered" evidence="4">
    <location>
        <begin position="491"/>
        <end position="594"/>
    </location>
</feature>